<proteinExistence type="predicted"/>
<dbReference type="AlphaFoldDB" id="A0AAE9DMX6"/>
<evidence type="ECO:0000313" key="2">
    <source>
        <dbReference type="Proteomes" id="UP000827892"/>
    </source>
</evidence>
<dbReference type="InterPro" id="IPR021942">
    <property type="entry name" value="DUF3557"/>
</dbReference>
<reference evidence="1 2" key="1">
    <citation type="submission" date="2022-05" db="EMBL/GenBank/DDBJ databases">
        <title>Chromosome-level reference genomes for two strains of Caenorhabditis briggsae: an improved platform for comparative genomics.</title>
        <authorList>
            <person name="Stevens L."/>
            <person name="Andersen E.C."/>
        </authorList>
    </citation>
    <scope>NUCLEOTIDE SEQUENCE [LARGE SCALE GENOMIC DNA]</scope>
    <source>
        <strain evidence="1">QX1410_ONT</strain>
        <tissue evidence="1">Whole-organism</tissue>
    </source>
</reference>
<dbReference type="Proteomes" id="UP000827892">
    <property type="component" value="Chromosome II"/>
</dbReference>
<accession>A0AAE9DMX6</accession>
<protein>
    <submittedName>
        <fullName evidence="1">Uncharacterized protein</fullName>
    </submittedName>
</protein>
<dbReference type="PANTHER" id="PTHR31379">
    <property type="entry name" value="F-BOX C PROTEIN-RELATED-RELATED"/>
    <property type="match status" value="1"/>
</dbReference>
<organism evidence="1 2">
    <name type="scientific">Caenorhabditis briggsae</name>
    <dbReference type="NCBI Taxonomy" id="6238"/>
    <lineage>
        <taxon>Eukaryota</taxon>
        <taxon>Metazoa</taxon>
        <taxon>Ecdysozoa</taxon>
        <taxon>Nematoda</taxon>
        <taxon>Chromadorea</taxon>
        <taxon>Rhabditida</taxon>
        <taxon>Rhabditina</taxon>
        <taxon>Rhabditomorpha</taxon>
        <taxon>Rhabditoidea</taxon>
        <taxon>Rhabditidae</taxon>
        <taxon>Peloderinae</taxon>
        <taxon>Caenorhabditis</taxon>
    </lineage>
</organism>
<sequence>MPVVSYPVLRCISERIEANYRLSLSARCPEISRIEKSIPLRVDRLCLLENMVTINNMEYRIFSKDKRQNQPLTLQLYNSKSKCTVEKTFSRNYEVEVATRKFVEYLLGGRRIIRVKLLIVPNSAYETVQYLFGLSTLKFNALESWGIGLVKLHLLIESPLKELRLRVSHPTVFENLIARTAEKLVIMCDGYDEPDTRLETHRNLLNKEVIIDTFLHDFTDIRIMELIEYWRETRKAVGSSFSVRKVNGDPIEMFLEKVKERFEGTYLKLEQTDTNTFFDVNAVSIKIDSESKIVVYGGRTYRTFPMASKVVIKVMAIGSFEENHQNVN</sequence>
<gene>
    <name evidence="1" type="ORF">L3Y34_019142</name>
</gene>
<dbReference type="Pfam" id="PF12078">
    <property type="entry name" value="DUF3557"/>
    <property type="match status" value="1"/>
</dbReference>
<dbReference type="PANTHER" id="PTHR31379:SF1">
    <property type="entry name" value="F-BOX C PROTEIN-RELATED"/>
    <property type="match status" value="1"/>
</dbReference>
<name>A0AAE9DMX6_CAEBR</name>
<dbReference type="EMBL" id="CP090892">
    <property type="protein sequence ID" value="ULU07894.1"/>
    <property type="molecule type" value="Genomic_DNA"/>
</dbReference>
<evidence type="ECO:0000313" key="1">
    <source>
        <dbReference type="EMBL" id="ULU07894.1"/>
    </source>
</evidence>